<dbReference type="Gene3D" id="1.20.930.40">
    <property type="entry name" value="Transferrin receptor-like, dimerisation domain"/>
    <property type="match status" value="1"/>
</dbReference>
<dbReference type="EMBL" id="KQ947424">
    <property type="protein sequence ID" value="KUJ12392.1"/>
    <property type="molecule type" value="Genomic_DNA"/>
</dbReference>
<dbReference type="GO" id="GO:0004180">
    <property type="term" value="F:carboxypeptidase activity"/>
    <property type="evidence" value="ECO:0007669"/>
    <property type="project" value="TreeGrafter"/>
</dbReference>
<evidence type="ECO:0000313" key="5">
    <source>
        <dbReference type="EMBL" id="KUJ12392.1"/>
    </source>
</evidence>
<dbReference type="AlphaFoldDB" id="A0A194WXR9"/>
<feature type="domain" description="Peptidase M28" evidence="4">
    <location>
        <begin position="312"/>
        <end position="510"/>
    </location>
</feature>
<dbReference type="InterPro" id="IPR007365">
    <property type="entry name" value="TFR-like_dimer_dom"/>
</dbReference>
<dbReference type="Gene3D" id="3.40.630.10">
    <property type="entry name" value="Zn peptidases"/>
    <property type="match status" value="1"/>
</dbReference>
<dbReference type="FunFam" id="3.40.630.10:FF:000101">
    <property type="entry name" value="N-acetylated alpha-linked acidic dipeptidase like 1"/>
    <property type="match status" value="1"/>
</dbReference>
<keyword evidence="6" id="KW-1185">Reference proteome</keyword>
<dbReference type="FunFam" id="3.50.30.30:FF:000008">
    <property type="entry name" value="Glutamate carboxypeptidase 2"/>
    <property type="match status" value="1"/>
</dbReference>
<dbReference type="InterPro" id="IPR007484">
    <property type="entry name" value="Peptidase_M28"/>
</dbReference>
<dbReference type="Gene3D" id="3.50.30.30">
    <property type="match status" value="1"/>
</dbReference>
<dbReference type="SUPFAM" id="SSF53187">
    <property type="entry name" value="Zn-dependent exopeptidases"/>
    <property type="match status" value="1"/>
</dbReference>
<evidence type="ECO:0000313" key="6">
    <source>
        <dbReference type="Proteomes" id="UP000070700"/>
    </source>
</evidence>
<dbReference type="Pfam" id="PF02225">
    <property type="entry name" value="PA"/>
    <property type="match status" value="1"/>
</dbReference>
<dbReference type="Pfam" id="PF04253">
    <property type="entry name" value="TFR_dimer"/>
    <property type="match status" value="1"/>
</dbReference>
<dbReference type="InParanoid" id="A0A194WXR9"/>
<dbReference type="InterPro" id="IPR039373">
    <property type="entry name" value="Peptidase_M28B"/>
</dbReference>
<name>A0A194WXR9_MOLSC</name>
<dbReference type="Proteomes" id="UP000070700">
    <property type="component" value="Unassembled WGS sequence"/>
</dbReference>
<dbReference type="PANTHER" id="PTHR10404:SF46">
    <property type="entry name" value="VACUOLAR PROTEIN SORTING-ASSOCIATED PROTEIN 70"/>
    <property type="match status" value="1"/>
</dbReference>
<proteinExistence type="inferred from homology"/>
<comment type="similarity">
    <text evidence="1">Belongs to the peptidase M28 family. M28B subfamily.</text>
</comment>
<dbReference type="GeneID" id="28827498"/>
<dbReference type="CDD" id="cd02121">
    <property type="entry name" value="PA_GCPII_like"/>
    <property type="match status" value="1"/>
</dbReference>
<organism evidence="5 6">
    <name type="scientific">Mollisia scopiformis</name>
    <name type="common">Conifer needle endophyte fungus</name>
    <name type="synonym">Phialocephala scopiformis</name>
    <dbReference type="NCBI Taxonomy" id="149040"/>
    <lineage>
        <taxon>Eukaryota</taxon>
        <taxon>Fungi</taxon>
        <taxon>Dikarya</taxon>
        <taxon>Ascomycota</taxon>
        <taxon>Pezizomycotina</taxon>
        <taxon>Leotiomycetes</taxon>
        <taxon>Helotiales</taxon>
        <taxon>Mollisiaceae</taxon>
        <taxon>Mollisia</taxon>
    </lineage>
</organism>
<dbReference type="RefSeq" id="XP_018066747.1">
    <property type="nucleotide sequence ID" value="XM_018217772.1"/>
</dbReference>
<dbReference type="InterPro" id="IPR003137">
    <property type="entry name" value="PA_domain"/>
</dbReference>
<sequence length="691" mass="75633">MRIPLETLQDAEAFMLKLPEADRIRRCSKLYSAEPHLSGDLAHAERIRDLWISYGISSKLVRYDVLQNTPTCSSLSLYSEDGNVTFVAGLEEPVIPEDPTSSPSNGFRPFHGFSANGKVCAELVYANFGTIEDFRLLAAKGISVKDKIVICKYSKIFRGLKVRAAEKYGAAGVIIYSDPQEDGEWTQKNGHLPYPDGPARHPYSVQRGSVDYFSIAVGDPTTPGYPSLPGKGTERKDPGGAIPKIPSLPISYADALPFLKALNGLGWSPDEIGGSDGDWKGELDGVDYFTGPSKVEVTLESYGHYEYTPIYNVIGTIEGTSDELIVMGNHHDSWSCGAVDPVSGSAAMNELVRGLGRLVEMGWKNERTMPVSFILASWDDEEYGLLGSTEWVEENAKMLSKHCVAYLNVDGATNGGSIFGGTGSPLLGSILRSVATLIPSPTSSNKTAYDDWLASYQLSNPDAKVPHLELMGTGSDYTAFFDHLGIPSMDFRFSGKSSSVFHYHSNYDSFYWMEKFGDPDFKKHTMISQAWGVLAVRLANSKILPFEAAEYASTLEKYASRLSAQDKLKLDTKPLEESISRFKSAAKKLDDLNASVSARLNDDDGPVFELSKDIAKINQKLRSIEPGFIIDEGLPGRKWFKHIVFAPGLWLGYGGVVFPGILEALDSGDEKEAHRWVSKIAAAVDAVTNSL</sequence>
<evidence type="ECO:0000259" key="4">
    <source>
        <dbReference type="Pfam" id="PF04389"/>
    </source>
</evidence>
<dbReference type="SUPFAM" id="SSF47672">
    <property type="entry name" value="Transferrin receptor-like dimerisation domain"/>
    <property type="match status" value="1"/>
</dbReference>
<dbReference type="Pfam" id="PF04389">
    <property type="entry name" value="Peptidase_M28"/>
    <property type="match status" value="1"/>
</dbReference>
<dbReference type="FunCoup" id="A0A194WXR9">
    <property type="interactions" value="153"/>
</dbReference>
<dbReference type="CDD" id="cd08022">
    <property type="entry name" value="M28_PSMA_like"/>
    <property type="match status" value="1"/>
</dbReference>
<dbReference type="KEGG" id="psco:LY89DRAFT_709623"/>
<dbReference type="OrthoDB" id="5841748at2759"/>
<evidence type="ECO:0000259" key="2">
    <source>
        <dbReference type="Pfam" id="PF02225"/>
    </source>
</evidence>
<dbReference type="InterPro" id="IPR046450">
    <property type="entry name" value="PA_dom_sf"/>
</dbReference>
<dbReference type="PANTHER" id="PTHR10404">
    <property type="entry name" value="N-ACETYLATED-ALPHA-LINKED ACIDIC DIPEPTIDASE"/>
    <property type="match status" value="1"/>
</dbReference>
<gene>
    <name evidence="5" type="ORF">LY89DRAFT_709623</name>
</gene>
<dbReference type="SUPFAM" id="SSF52025">
    <property type="entry name" value="PA domain"/>
    <property type="match status" value="1"/>
</dbReference>
<dbReference type="InterPro" id="IPR036757">
    <property type="entry name" value="TFR-like_dimer_dom_sf"/>
</dbReference>
<reference evidence="5 6" key="1">
    <citation type="submission" date="2015-10" db="EMBL/GenBank/DDBJ databases">
        <title>Full genome of DAOMC 229536 Phialocephala scopiformis, a fungal endophyte of spruce producing the potent anti-insectan compound rugulosin.</title>
        <authorList>
            <consortium name="DOE Joint Genome Institute"/>
            <person name="Walker A.K."/>
            <person name="Frasz S.L."/>
            <person name="Seifert K.A."/>
            <person name="Miller J.D."/>
            <person name="Mondo S.J."/>
            <person name="Labutti K."/>
            <person name="Lipzen A."/>
            <person name="Dockter R."/>
            <person name="Kennedy M."/>
            <person name="Grigoriev I.V."/>
            <person name="Spatafora J.W."/>
        </authorList>
    </citation>
    <scope>NUCLEOTIDE SEQUENCE [LARGE SCALE GENOMIC DNA]</scope>
    <source>
        <strain evidence="5 6">CBS 120377</strain>
    </source>
</reference>
<evidence type="ECO:0000256" key="1">
    <source>
        <dbReference type="ARBA" id="ARBA00005634"/>
    </source>
</evidence>
<protein>
    <submittedName>
        <fullName evidence="5">Zn-dependent exopeptidase</fullName>
    </submittedName>
</protein>
<feature type="domain" description="Transferrin receptor-like dimerisation" evidence="3">
    <location>
        <begin position="570"/>
        <end position="691"/>
    </location>
</feature>
<accession>A0A194WXR9</accession>
<feature type="domain" description="PA" evidence="2">
    <location>
        <begin position="121"/>
        <end position="191"/>
    </location>
</feature>
<evidence type="ECO:0000259" key="3">
    <source>
        <dbReference type="Pfam" id="PF04253"/>
    </source>
</evidence>